<sequence>MATHSNTNEPKNVLGQTLQLFSKKPLTGFHRDGYCRVSAADMGNHSVAGIVTEEFLDYSASQGNDLRPVGLTEGCKWCLCSGRWLEALEAFKAGKISKNGVPKVQLDATEQSALKKINLDELKGFSAE</sequence>
<evidence type="ECO:0000313" key="1">
    <source>
        <dbReference type="EMBL" id="KAF2434653.1"/>
    </source>
</evidence>
<dbReference type="Gene3D" id="3.30.56.110">
    <property type="entry name" value="Protein of unknown function DUF2237"/>
    <property type="match status" value="1"/>
</dbReference>
<dbReference type="EMBL" id="MU007015">
    <property type="protein sequence ID" value="KAF2434653.1"/>
    <property type="molecule type" value="Genomic_DNA"/>
</dbReference>
<dbReference type="OrthoDB" id="1517790at2759"/>
<dbReference type="Pfam" id="PF09996">
    <property type="entry name" value="DUF2237"/>
    <property type="match status" value="1"/>
</dbReference>
<dbReference type="InterPro" id="IPR018714">
    <property type="entry name" value="DUF2237"/>
</dbReference>
<keyword evidence="2" id="KW-1185">Reference proteome</keyword>
<protein>
    <recommendedName>
        <fullName evidence="3">DUF2237 domain-containing protein</fullName>
    </recommendedName>
</protein>
<evidence type="ECO:0000313" key="2">
    <source>
        <dbReference type="Proteomes" id="UP000800235"/>
    </source>
</evidence>
<evidence type="ECO:0008006" key="3">
    <source>
        <dbReference type="Google" id="ProtNLM"/>
    </source>
</evidence>
<gene>
    <name evidence="1" type="ORF">EJ08DRAFT_646137</name>
</gene>
<accession>A0A9P4P0F1</accession>
<reference evidence="1" key="1">
    <citation type="journal article" date="2020" name="Stud. Mycol.">
        <title>101 Dothideomycetes genomes: a test case for predicting lifestyles and emergence of pathogens.</title>
        <authorList>
            <person name="Haridas S."/>
            <person name="Albert R."/>
            <person name="Binder M."/>
            <person name="Bloem J."/>
            <person name="Labutti K."/>
            <person name="Salamov A."/>
            <person name="Andreopoulos B."/>
            <person name="Baker S."/>
            <person name="Barry K."/>
            <person name="Bills G."/>
            <person name="Bluhm B."/>
            <person name="Cannon C."/>
            <person name="Castanera R."/>
            <person name="Culley D."/>
            <person name="Daum C."/>
            <person name="Ezra D."/>
            <person name="Gonzalez J."/>
            <person name="Henrissat B."/>
            <person name="Kuo A."/>
            <person name="Liang C."/>
            <person name="Lipzen A."/>
            <person name="Lutzoni F."/>
            <person name="Magnuson J."/>
            <person name="Mondo S."/>
            <person name="Nolan M."/>
            <person name="Ohm R."/>
            <person name="Pangilinan J."/>
            <person name="Park H.-J."/>
            <person name="Ramirez L."/>
            <person name="Alfaro M."/>
            <person name="Sun H."/>
            <person name="Tritt A."/>
            <person name="Yoshinaga Y."/>
            <person name="Zwiers L.-H."/>
            <person name="Turgeon B."/>
            <person name="Goodwin S."/>
            <person name="Spatafora J."/>
            <person name="Crous P."/>
            <person name="Grigoriev I."/>
        </authorList>
    </citation>
    <scope>NUCLEOTIDE SEQUENCE</scope>
    <source>
        <strain evidence="1">CBS 130266</strain>
    </source>
</reference>
<organism evidence="1 2">
    <name type="scientific">Tothia fuscella</name>
    <dbReference type="NCBI Taxonomy" id="1048955"/>
    <lineage>
        <taxon>Eukaryota</taxon>
        <taxon>Fungi</taxon>
        <taxon>Dikarya</taxon>
        <taxon>Ascomycota</taxon>
        <taxon>Pezizomycotina</taxon>
        <taxon>Dothideomycetes</taxon>
        <taxon>Pleosporomycetidae</taxon>
        <taxon>Venturiales</taxon>
        <taxon>Cylindrosympodiaceae</taxon>
        <taxon>Tothia</taxon>
    </lineage>
</organism>
<dbReference type="Proteomes" id="UP000800235">
    <property type="component" value="Unassembled WGS sequence"/>
</dbReference>
<dbReference type="PANTHER" id="PTHR37466">
    <property type="entry name" value="SLR1628 PROTEIN"/>
    <property type="match status" value="1"/>
</dbReference>
<dbReference type="PANTHER" id="PTHR37466:SF1">
    <property type="entry name" value="SLR1628 PROTEIN"/>
    <property type="match status" value="1"/>
</dbReference>
<proteinExistence type="predicted"/>
<comment type="caution">
    <text evidence="1">The sequence shown here is derived from an EMBL/GenBank/DDBJ whole genome shotgun (WGS) entry which is preliminary data.</text>
</comment>
<name>A0A9P4P0F1_9PEZI</name>
<dbReference type="AlphaFoldDB" id="A0A9P4P0F1"/>